<dbReference type="AlphaFoldDB" id="A0A4C1WCG5"/>
<proteinExistence type="predicted"/>
<comment type="caution">
    <text evidence="1">The sequence shown here is derived from an EMBL/GenBank/DDBJ whole genome shotgun (WGS) entry which is preliminary data.</text>
</comment>
<dbReference type="Proteomes" id="UP000299102">
    <property type="component" value="Unassembled WGS sequence"/>
</dbReference>
<evidence type="ECO:0000313" key="1">
    <source>
        <dbReference type="EMBL" id="GBP48172.1"/>
    </source>
</evidence>
<reference evidence="1 2" key="1">
    <citation type="journal article" date="2019" name="Commun. Biol.">
        <title>The bagworm genome reveals a unique fibroin gene that provides high tensile strength.</title>
        <authorList>
            <person name="Kono N."/>
            <person name="Nakamura H."/>
            <person name="Ohtoshi R."/>
            <person name="Tomita M."/>
            <person name="Numata K."/>
            <person name="Arakawa K."/>
        </authorList>
    </citation>
    <scope>NUCLEOTIDE SEQUENCE [LARGE SCALE GENOMIC DNA]</scope>
</reference>
<evidence type="ECO:0000313" key="2">
    <source>
        <dbReference type="Proteomes" id="UP000299102"/>
    </source>
</evidence>
<protein>
    <submittedName>
        <fullName evidence="1">Uncharacterized protein</fullName>
    </submittedName>
</protein>
<name>A0A4C1WCG5_EUMVA</name>
<accession>A0A4C1WCG5</accession>
<gene>
    <name evidence="1" type="ORF">EVAR_27558_1</name>
</gene>
<keyword evidence="2" id="KW-1185">Reference proteome</keyword>
<organism evidence="1 2">
    <name type="scientific">Eumeta variegata</name>
    <name type="common">Bagworm moth</name>
    <name type="synonym">Eumeta japonica</name>
    <dbReference type="NCBI Taxonomy" id="151549"/>
    <lineage>
        <taxon>Eukaryota</taxon>
        <taxon>Metazoa</taxon>
        <taxon>Ecdysozoa</taxon>
        <taxon>Arthropoda</taxon>
        <taxon>Hexapoda</taxon>
        <taxon>Insecta</taxon>
        <taxon>Pterygota</taxon>
        <taxon>Neoptera</taxon>
        <taxon>Endopterygota</taxon>
        <taxon>Lepidoptera</taxon>
        <taxon>Glossata</taxon>
        <taxon>Ditrysia</taxon>
        <taxon>Tineoidea</taxon>
        <taxon>Psychidae</taxon>
        <taxon>Oiketicinae</taxon>
        <taxon>Eumeta</taxon>
    </lineage>
</organism>
<sequence length="153" mass="17858">MTAMLTIPNYNFNTIRHELTDFISTIRSDIEDQAIGIHETSVCKVHIPWYVSMFQAFQMLRSEIADWLQRSLMYGQKFSANKERFDYQSKQIHKYFQSSTFKIMKIWFKTRTKGAAPLICNFENVSPVRRGATLLFAGIKLMETVPTDDADRT</sequence>
<dbReference type="EMBL" id="BGZK01000518">
    <property type="protein sequence ID" value="GBP48172.1"/>
    <property type="molecule type" value="Genomic_DNA"/>
</dbReference>